<evidence type="ECO:0000256" key="6">
    <source>
        <dbReference type="ARBA" id="ARBA00012257"/>
    </source>
</evidence>
<comment type="caution">
    <text evidence="14">The sequence shown here is derived from an EMBL/GenBank/DDBJ whole genome shotgun (WGS) entry which is preliminary data.</text>
</comment>
<evidence type="ECO:0000256" key="11">
    <source>
        <dbReference type="ARBA" id="ARBA00030624"/>
    </source>
</evidence>
<comment type="subcellular location">
    <subcellularLocation>
        <location evidence="3">Peroxisome</location>
    </subcellularLocation>
</comment>
<proteinExistence type="inferred from homology"/>
<dbReference type="SUPFAM" id="SSF158694">
    <property type="entry name" value="UraD-Like"/>
    <property type="match status" value="1"/>
</dbReference>
<reference evidence="14" key="1">
    <citation type="submission" date="2017-09" db="EMBL/GenBank/DDBJ databases">
        <title>Contemporary evolution of a Lepidopteran species, Heliothis virescens, in response to modern agricultural practices.</title>
        <authorList>
            <person name="Fritz M.L."/>
            <person name="Deyonke A.M."/>
            <person name="Papanicolaou A."/>
            <person name="Micinski S."/>
            <person name="Westbrook J."/>
            <person name="Gould F."/>
        </authorList>
    </citation>
    <scope>NUCLEOTIDE SEQUENCE [LARGE SCALE GENOMIC DNA]</scope>
    <source>
        <strain evidence="14">HvINT-</strain>
        <tissue evidence="14">Whole body</tissue>
    </source>
</reference>
<dbReference type="InterPro" id="IPR036778">
    <property type="entry name" value="OHCU_decarboxylase_sf"/>
</dbReference>
<keyword evidence="7" id="KW-0659">Purine metabolism</keyword>
<evidence type="ECO:0000256" key="12">
    <source>
        <dbReference type="ARBA" id="ARBA00032116"/>
    </source>
</evidence>
<gene>
    <name evidence="14" type="ORF">B5V51_8116</name>
</gene>
<evidence type="ECO:0000313" key="14">
    <source>
        <dbReference type="EMBL" id="PCG66136.1"/>
    </source>
</evidence>
<organism evidence="14">
    <name type="scientific">Heliothis virescens</name>
    <name type="common">Tobacco budworm moth</name>
    <dbReference type="NCBI Taxonomy" id="7102"/>
    <lineage>
        <taxon>Eukaryota</taxon>
        <taxon>Metazoa</taxon>
        <taxon>Ecdysozoa</taxon>
        <taxon>Arthropoda</taxon>
        <taxon>Hexapoda</taxon>
        <taxon>Insecta</taxon>
        <taxon>Pterygota</taxon>
        <taxon>Neoptera</taxon>
        <taxon>Endopterygota</taxon>
        <taxon>Lepidoptera</taxon>
        <taxon>Glossata</taxon>
        <taxon>Ditrysia</taxon>
        <taxon>Noctuoidea</taxon>
        <taxon>Noctuidae</taxon>
        <taxon>Heliothinae</taxon>
        <taxon>Heliothis</taxon>
    </lineage>
</organism>
<dbReference type="GO" id="GO:0005777">
    <property type="term" value="C:peroxisome"/>
    <property type="evidence" value="ECO:0007669"/>
    <property type="project" value="UniProtKB-SubCell"/>
</dbReference>
<dbReference type="FunFam" id="1.10.3330.10:FF:000001">
    <property type="entry name" value="2-oxo-4-hydroxy-4-carboxy-5-ureidoimidazoline decarboxylase"/>
    <property type="match status" value="1"/>
</dbReference>
<keyword evidence="8" id="KW-0210">Decarboxylase</keyword>
<dbReference type="UniPathway" id="UPA00394">
    <property type="reaction ID" value="UER00652"/>
</dbReference>
<comment type="catalytic activity">
    <reaction evidence="1">
        <text>5-hydroxy-2-oxo-4-ureido-2,5-dihydro-1H-imidazole-5-carboxylate + H(+) = (S)-allantoin + CO2</text>
        <dbReference type="Rhea" id="RHEA:26301"/>
        <dbReference type="ChEBI" id="CHEBI:15378"/>
        <dbReference type="ChEBI" id="CHEBI:15678"/>
        <dbReference type="ChEBI" id="CHEBI:16526"/>
        <dbReference type="ChEBI" id="CHEBI:58639"/>
        <dbReference type="EC" id="4.1.1.97"/>
    </reaction>
</comment>
<dbReference type="GO" id="GO:0051997">
    <property type="term" value="F:2-oxo-4-hydroxy-4-carboxy-5-ureidoimidazoline decarboxylase activity"/>
    <property type="evidence" value="ECO:0007669"/>
    <property type="project" value="UniProtKB-EC"/>
</dbReference>
<dbReference type="PANTHER" id="PTHR43466">
    <property type="entry name" value="2-OXO-4-HYDROXY-4-CARBOXY-5-UREIDOIMIDAZOLINE DECARBOXYLASE-RELATED"/>
    <property type="match status" value="1"/>
</dbReference>
<accession>A0A2A4J319</accession>
<dbReference type="InterPro" id="IPR018020">
    <property type="entry name" value="OHCU_decarboxylase"/>
</dbReference>
<dbReference type="NCBIfam" id="TIGR03164">
    <property type="entry name" value="UHCUDC"/>
    <property type="match status" value="1"/>
</dbReference>
<sequence>MAPVSLPISISEVNSLSDEQFESIFGNVIELCTDAAVEVKKKRPFQDVTALCDAFQSYLEDISLADKVVILKLHPDLAGRLAARGELTPESAGEQRAAGLDGLTAEQKRLIDESNQRYKLKFGFPFIICARENKVQSIIEGLQRRYNNSQEQEIVTGINEVQKICKLRILDIVKH</sequence>
<comment type="function">
    <text evidence="2">Catalyzes the stereoselective decarboxylation of 2-oxo-4-hydroxy-4-carboxy-5-ureidoimidazoline (OHCU) to (S)-allantoin.</text>
</comment>
<dbReference type="EC" id="4.1.1.97" evidence="6"/>
<feature type="domain" description="Oxo-4-hydroxy-4-carboxy-5-ureidoimidazoline decarboxylase" evidence="13">
    <location>
        <begin position="14"/>
        <end position="169"/>
    </location>
</feature>
<evidence type="ECO:0000256" key="4">
    <source>
        <dbReference type="ARBA" id="ARBA00004754"/>
    </source>
</evidence>
<dbReference type="GO" id="GO:0019628">
    <property type="term" value="P:urate catabolic process"/>
    <property type="evidence" value="ECO:0007669"/>
    <property type="project" value="UniProtKB-UniPathway"/>
</dbReference>
<dbReference type="STRING" id="7102.A0A2A4J319"/>
<evidence type="ECO:0000256" key="2">
    <source>
        <dbReference type="ARBA" id="ARBA00002506"/>
    </source>
</evidence>
<dbReference type="Pfam" id="PF09349">
    <property type="entry name" value="OHCU_decarbox"/>
    <property type="match status" value="1"/>
</dbReference>
<keyword evidence="9" id="KW-0576">Peroxisome</keyword>
<evidence type="ECO:0000256" key="3">
    <source>
        <dbReference type="ARBA" id="ARBA00004275"/>
    </source>
</evidence>
<keyword evidence="10" id="KW-0456">Lyase</keyword>
<protein>
    <recommendedName>
        <fullName evidence="6">2-oxo-4-hydroxy-4-carboxy-5-ureidoimidazoline decarboxylase</fullName>
        <ecNumber evidence="6">4.1.1.97</ecNumber>
    </recommendedName>
    <alternativeName>
        <fullName evidence="12">Parahox neighbor</fullName>
    </alternativeName>
    <alternativeName>
        <fullName evidence="11">Ureidoimidazoline (2-oxo-4-hydroxy-4-carboxy-5-) decarboxylase</fullName>
    </alternativeName>
</protein>
<dbReference type="PANTHER" id="PTHR43466:SF1">
    <property type="entry name" value="2-OXO-4-HYDROXY-4-CARBOXY-5-UREIDOIMIDAZOLINE DECARBOXYLASE-RELATED"/>
    <property type="match status" value="1"/>
</dbReference>
<evidence type="ECO:0000256" key="7">
    <source>
        <dbReference type="ARBA" id="ARBA00022631"/>
    </source>
</evidence>
<dbReference type="GO" id="GO:0000255">
    <property type="term" value="P:allantoin metabolic process"/>
    <property type="evidence" value="ECO:0007669"/>
    <property type="project" value="InterPro"/>
</dbReference>
<comment type="similarity">
    <text evidence="5">Belongs to the OHCU decarboxylase family.</text>
</comment>
<comment type="pathway">
    <text evidence="4">Purine metabolism; urate degradation; (S)-allantoin from urate: step 3/3.</text>
</comment>
<dbReference type="Gene3D" id="1.10.3330.10">
    <property type="entry name" value="Oxo-4-hydroxy-4-carboxy-5-ureidoimidazoline decarboxylase"/>
    <property type="match status" value="1"/>
</dbReference>
<evidence type="ECO:0000256" key="1">
    <source>
        <dbReference type="ARBA" id="ARBA00001163"/>
    </source>
</evidence>
<evidence type="ECO:0000256" key="10">
    <source>
        <dbReference type="ARBA" id="ARBA00023239"/>
    </source>
</evidence>
<evidence type="ECO:0000256" key="5">
    <source>
        <dbReference type="ARBA" id="ARBA00005793"/>
    </source>
</evidence>
<evidence type="ECO:0000256" key="9">
    <source>
        <dbReference type="ARBA" id="ARBA00023140"/>
    </source>
</evidence>
<dbReference type="AlphaFoldDB" id="A0A2A4J319"/>
<dbReference type="InterPro" id="IPR017580">
    <property type="entry name" value="OHCU_decarboxylase-1"/>
</dbReference>
<dbReference type="GO" id="GO:0006144">
    <property type="term" value="P:purine nucleobase metabolic process"/>
    <property type="evidence" value="ECO:0007669"/>
    <property type="project" value="UniProtKB-KW"/>
</dbReference>
<name>A0A2A4J319_HELVI</name>
<evidence type="ECO:0000259" key="13">
    <source>
        <dbReference type="Pfam" id="PF09349"/>
    </source>
</evidence>
<evidence type="ECO:0000256" key="8">
    <source>
        <dbReference type="ARBA" id="ARBA00022793"/>
    </source>
</evidence>
<dbReference type="EMBL" id="NWSH01003540">
    <property type="protein sequence ID" value="PCG66136.1"/>
    <property type="molecule type" value="Genomic_DNA"/>
</dbReference>